<dbReference type="GO" id="GO:0043022">
    <property type="term" value="F:ribosome binding"/>
    <property type="evidence" value="ECO:0007669"/>
    <property type="project" value="TreeGrafter"/>
</dbReference>
<evidence type="ECO:0000256" key="5">
    <source>
        <dbReference type="ARBA" id="ARBA00022741"/>
    </source>
</evidence>
<evidence type="ECO:0000256" key="9">
    <source>
        <dbReference type="HAMAP-Rule" id="MF_00195"/>
    </source>
</evidence>
<dbReference type="CDD" id="cd01895">
    <property type="entry name" value="EngA2"/>
    <property type="match status" value="1"/>
</dbReference>
<evidence type="ECO:0000256" key="10">
    <source>
        <dbReference type="PROSITE-ProRule" id="PRU01049"/>
    </source>
</evidence>
<feature type="domain" description="EngA-type G" evidence="12">
    <location>
        <begin position="179"/>
        <end position="354"/>
    </location>
</feature>
<feature type="binding site" evidence="9">
    <location>
        <begin position="121"/>
        <end position="124"/>
    </location>
    <ligand>
        <name>GTP</name>
        <dbReference type="ChEBI" id="CHEBI:37565"/>
        <label>1</label>
    </ligand>
</feature>
<dbReference type="InterPro" id="IPR031166">
    <property type="entry name" value="G_ENGA"/>
</dbReference>
<evidence type="ECO:0000256" key="2">
    <source>
        <dbReference type="ARBA" id="ARBA00020953"/>
    </source>
</evidence>
<feature type="binding site" evidence="9">
    <location>
        <begin position="232"/>
        <end position="236"/>
    </location>
    <ligand>
        <name>GTP</name>
        <dbReference type="ChEBI" id="CHEBI:37565"/>
        <label>2</label>
    </ligand>
</feature>
<evidence type="ECO:0000313" key="14">
    <source>
        <dbReference type="Proteomes" id="UP000298460"/>
    </source>
</evidence>
<dbReference type="HAMAP" id="MF_00195">
    <property type="entry name" value="GTPase_Der"/>
    <property type="match status" value="1"/>
</dbReference>
<dbReference type="FunFam" id="3.30.300.20:FF:000004">
    <property type="entry name" value="GTPase Der"/>
    <property type="match status" value="1"/>
</dbReference>
<protein>
    <recommendedName>
        <fullName evidence="2 9">GTPase Der</fullName>
    </recommendedName>
    <alternativeName>
        <fullName evidence="7 9">GTP-binding protein EngA</fullName>
    </alternativeName>
</protein>
<dbReference type="PIRSF" id="PIRSF006485">
    <property type="entry name" value="GTP-binding_EngA"/>
    <property type="match status" value="1"/>
</dbReference>
<comment type="caution">
    <text evidence="13">The sequence shown here is derived from an EMBL/GenBank/DDBJ whole genome shotgun (WGS) entry which is preliminary data.</text>
</comment>
<dbReference type="SUPFAM" id="SSF52540">
    <property type="entry name" value="P-loop containing nucleoside triphosphate hydrolases"/>
    <property type="match status" value="2"/>
</dbReference>
<dbReference type="Gene3D" id="3.40.50.300">
    <property type="entry name" value="P-loop containing nucleotide triphosphate hydrolases"/>
    <property type="match status" value="2"/>
</dbReference>
<dbReference type="InterPro" id="IPR015946">
    <property type="entry name" value="KH_dom-like_a/b"/>
</dbReference>
<dbReference type="Pfam" id="PF01926">
    <property type="entry name" value="MMR_HSR1"/>
    <property type="match status" value="2"/>
</dbReference>
<dbReference type="FunFam" id="3.40.50.300:FF:000040">
    <property type="entry name" value="GTPase Der"/>
    <property type="match status" value="1"/>
</dbReference>
<dbReference type="InterPro" id="IPR005225">
    <property type="entry name" value="Small_GTP-bd"/>
</dbReference>
<evidence type="ECO:0000256" key="7">
    <source>
        <dbReference type="ARBA" id="ARBA00032345"/>
    </source>
</evidence>
<dbReference type="GO" id="GO:0042254">
    <property type="term" value="P:ribosome biogenesis"/>
    <property type="evidence" value="ECO:0007669"/>
    <property type="project" value="UniProtKB-KW"/>
</dbReference>
<keyword evidence="4 11" id="KW-0677">Repeat</keyword>
<dbReference type="EMBL" id="SPQQ01000004">
    <property type="protein sequence ID" value="TGE37701.1"/>
    <property type="molecule type" value="Genomic_DNA"/>
</dbReference>
<proteinExistence type="inferred from homology"/>
<dbReference type="InterPro" id="IPR027417">
    <property type="entry name" value="P-loop_NTPase"/>
</dbReference>
<dbReference type="RefSeq" id="WP_135547467.1">
    <property type="nucleotide sequence ID" value="NZ_SPQQ01000004.1"/>
</dbReference>
<organism evidence="13 14">
    <name type="scientific">Desulfosporosinus fructosivorans</name>
    <dbReference type="NCBI Taxonomy" id="2018669"/>
    <lineage>
        <taxon>Bacteria</taxon>
        <taxon>Bacillati</taxon>
        <taxon>Bacillota</taxon>
        <taxon>Clostridia</taxon>
        <taxon>Eubacteriales</taxon>
        <taxon>Desulfitobacteriaceae</taxon>
        <taxon>Desulfosporosinus</taxon>
    </lineage>
</organism>
<feature type="binding site" evidence="9">
    <location>
        <begin position="185"/>
        <end position="192"/>
    </location>
    <ligand>
        <name>GTP</name>
        <dbReference type="ChEBI" id="CHEBI:37565"/>
        <label>2</label>
    </ligand>
</feature>
<comment type="subunit">
    <text evidence="9">Associates with the 50S ribosomal subunit.</text>
</comment>
<keyword evidence="3 9" id="KW-0690">Ribosome biogenesis</keyword>
<feature type="binding site" evidence="9">
    <location>
        <begin position="297"/>
        <end position="300"/>
    </location>
    <ligand>
        <name>GTP</name>
        <dbReference type="ChEBI" id="CHEBI:37565"/>
        <label>2</label>
    </ligand>
</feature>
<reference evidence="13 14" key="1">
    <citation type="submission" date="2019-03" db="EMBL/GenBank/DDBJ databases">
        <title>Draft Genome Sequence of Desulfosporosinus fructosivorans Strain 63.6F, Isolated from Marine Sediment in the Baltic Sea.</title>
        <authorList>
            <person name="Hausmann B."/>
            <person name="Vandieken V."/>
            <person name="Pjevac P."/>
            <person name="Schreck K."/>
            <person name="Herbold C.W."/>
            <person name="Loy A."/>
        </authorList>
    </citation>
    <scope>NUCLEOTIDE SEQUENCE [LARGE SCALE GENOMIC DNA]</scope>
    <source>
        <strain evidence="13 14">63.6F</strain>
    </source>
</reference>
<evidence type="ECO:0000256" key="6">
    <source>
        <dbReference type="ARBA" id="ARBA00023134"/>
    </source>
</evidence>
<sequence>MSKPVVAIVGRPNVGKSTLFNRITGGLVAIVENMPGVTRDRLYRDAEWLGRKFALIDTGGIEFKDVGTPIPAQMRKQAEIAMEEADVVVFVVDAQLPPTADDEMIARTLRRSGKPVILAANKVENFELIEGQLYDFLSLGLGEAIPISAVHGMNTGDLLDLVISNFPENDEEEYDPDVIRISVIGRPNVGKSSLVNTLLGKNRVIVSNIPGTTRDAIDTPFEQDGKHYVLIDTAGMRRKARIDELTEQYSVVRSLRAVDRSDVILMLIDAVDGVTEQDKKIAGYAHEAGKAIVLVVNKWDLVEKDENTINKFEKDIRLELGFMQYAPTMFISALTGQRVTKIIELVDFVVEQNSTRVTTATLNTLLREWLHLNPPPSDKGRRLKVRYLTQVGVKPPTFVFFVNDPELMHFSYKRYLENQMRKHFGFEGTPIRIVVRQKDEEKEKD</sequence>
<keyword evidence="6 9" id="KW-0342">GTP-binding</keyword>
<dbReference type="InterPro" id="IPR016484">
    <property type="entry name" value="GTPase_Der"/>
</dbReference>
<dbReference type="OrthoDB" id="9805918at2"/>
<dbReference type="PROSITE" id="PS51712">
    <property type="entry name" value="G_ENGA"/>
    <property type="match status" value="2"/>
</dbReference>
<dbReference type="Pfam" id="PF14714">
    <property type="entry name" value="KH_dom-like"/>
    <property type="match status" value="1"/>
</dbReference>
<dbReference type="FunFam" id="3.40.50.300:FF:000057">
    <property type="entry name" value="GTPase Der"/>
    <property type="match status" value="1"/>
</dbReference>
<dbReference type="AlphaFoldDB" id="A0A4Z0R3P8"/>
<dbReference type="PANTHER" id="PTHR43834">
    <property type="entry name" value="GTPASE DER"/>
    <property type="match status" value="1"/>
</dbReference>
<gene>
    <name evidence="9" type="primary">der</name>
    <name evidence="13" type="ORF">E4K67_13345</name>
</gene>
<comment type="similarity">
    <text evidence="1 9 10 11">Belongs to the TRAFAC class TrmE-Era-EngA-EngB-Septin-like GTPase superfamily. EngA (Der) GTPase family.</text>
</comment>
<feature type="binding site" evidence="9">
    <location>
        <begin position="57"/>
        <end position="61"/>
    </location>
    <ligand>
        <name>GTP</name>
        <dbReference type="ChEBI" id="CHEBI:37565"/>
        <label>1</label>
    </ligand>
</feature>
<dbReference type="PRINTS" id="PR00326">
    <property type="entry name" value="GTP1OBG"/>
</dbReference>
<feature type="domain" description="EngA-type G" evidence="12">
    <location>
        <begin position="4"/>
        <end position="170"/>
    </location>
</feature>
<dbReference type="Proteomes" id="UP000298460">
    <property type="component" value="Unassembled WGS sequence"/>
</dbReference>
<evidence type="ECO:0000256" key="3">
    <source>
        <dbReference type="ARBA" id="ARBA00022517"/>
    </source>
</evidence>
<evidence type="ECO:0000259" key="12">
    <source>
        <dbReference type="PROSITE" id="PS51712"/>
    </source>
</evidence>
<feature type="binding site" evidence="9">
    <location>
        <begin position="10"/>
        <end position="17"/>
    </location>
    <ligand>
        <name>GTP</name>
        <dbReference type="ChEBI" id="CHEBI:37565"/>
        <label>1</label>
    </ligand>
</feature>
<dbReference type="Gene3D" id="3.30.300.20">
    <property type="match status" value="1"/>
</dbReference>
<dbReference type="NCBIfam" id="TIGR00231">
    <property type="entry name" value="small_GTP"/>
    <property type="match status" value="2"/>
</dbReference>
<evidence type="ECO:0000256" key="1">
    <source>
        <dbReference type="ARBA" id="ARBA00008279"/>
    </source>
</evidence>
<accession>A0A4Z0R3P8</accession>
<comment type="function">
    <text evidence="8 9 11">GTPase that plays an essential role in the late steps of ribosome biogenesis.</text>
</comment>
<name>A0A4Z0R3P8_9FIRM</name>
<dbReference type="NCBIfam" id="TIGR03594">
    <property type="entry name" value="GTPase_EngA"/>
    <property type="match status" value="1"/>
</dbReference>
<evidence type="ECO:0000256" key="4">
    <source>
        <dbReference type="ARBA" id="ARBA00022737"/>
    </source>
</evidence>
<dbReference type="GO" id="GO:0005525">
    <property type="term" value="F:GTP binding"/>
    <property type="evidence" value="ECO:0007669"/>
    <property type="project" value="UniProtKB-UniRule"/>
</dbReference>
<evidence type="ECO:0000256" key="8">
    <source>
        <dbReference type="ARBA" id="ARBA00053470"/>
    </source>
</evidence>
<dbReference type="CDD" id="cd01894">
    <property type="entry name" value="EngA1"/>
    <property type="match status" value="1"/>
</dbReference>
<keyword evidence="14" id="KW-1185">Reference proteome</keyword>
<keyword evidence="5 9" id="KW-0547">Nucleotide-binding</keyword>
<dbReference type="InterPro" id="IPR032859">
    <property type="entry name" value="KH_dom-like"/>
</dbReference>
<dbReference type="InterPro" id="IPR006073">
    <property type="entry name" value="GTP-bd"/>
</dbReference>
<evidence type="ECO:0000313" key="13">
    <source>
        <dbReference type="EMBL" id="TGE37701.1"/>
    </source>
</evidence>
<evidence type="ECO:0000256" key="11">
    <source>
        <dbReference type="RuleBase" id="RU004481"/>
    </source>
</evidence>
<dbReference type="PANTHER" id="PTHR43834:SF6">
    <property type="entry name" value="GTPASE DER"/>
    <property type="match status" value="1"/>
</dbReference>